<dbReference type="Gene3D" id="3.40.640.10">
    <property type="entry name" value="Type I PLP-dependent aspartate aminotransferase-like (Major domain)"/>
    <property type="match status" value="1"/>
</dbReference>
<accession>A0A7G9G9J2</accession>
<keyword evidence="6" id="KW-1185">Reference proteome</keyword>
<dbReference type="Gene3D" id="3.90.1150.10">
    <property type="entry name" value="Aspartate Aminotransferase, domain 1"/>
    <property type="match status" value="1"/>
</dbReference>
<feature type="domain" description="Aromatic amino acid beta-eliminating lyase/threonine aldolase" evidence="4">
    <location>
        <begin position="30"/>
        <end position="237"/>
    </location>
</feature>
<name>A0A7G9G9J2_9FIRM</name>
<dbReference type="RefSeq" id="WP_118642952.1">
    <property type="nucleotide sequence ID" value="NZ_CP060635.1"/>
</dbReference>
<evidence type="ECO:0000256" key="1">
    <source>
        <dbReference type="ARBA" id="ARBA00001933"/>
    </source>
</evidence>
<protein>
    <submittedName>
        <fullName evidence="5">Aminotransferase class V-fold PLP-dependent enzyme</fullName>
    </submittedName>
</protein>
<dbReference type="GO" id="GO:0006520">
    <property type="term" value="P:amino acid metabolic process"/>
    <property type="evidence" value="ECO:0007669"/>
    <property type="project" value="InterPro"/>
</dbReference>
<dbReference type="EMBL" id="CP060635">
    <property type="protein sequence ID" value="QNM07474.1"/>
    <property type="molecule type" value="Genomic_DNA"/>
</dbReference>
<keyword evidence="5" id="KW-0032">Aminotransferase</keyword>
<sequence length="345" mass="38285">MLNFQCDYLEGCHPKILEKLAETNNIQMPGYGNDPYCGSAREKIRRACGAPEADVHFLAGGTQTNLTVISAILRPHQGVLAAAEGHIACHETGAIEATGHKVLTLQPSDGKISASQIEEYCKNDLACSIREHMVQPGMVYLSFPTESGTLYNRKELKEISSVCRRYGLPLYLDGARMGYGLSSPSNDLSLADIAELCDVFYIGGTKCGALFGEAVVISNDSLKRDFRYFIKQKGAMLAKGWLLGLQFDVLFEDGLYSGICAKAVNYAQDIRRAFEHKGIPMFGNSVTNQQFPILNKEQMEAFHPDFEYEVWGKYDESHMIVRFVTSWATTEEEAGKLIEKIHSIP</sequence>
<dbReference type="InterPro" id="IPR001597">
    <property type="entry name" value="ArAA_b-elim_lyase/Thr_aldolase"/>
</dbReference>
<dbReference type="AlphaFoldDB" id="A0A7G9G9J2"/>
<evidence type="ECO:0000259" key="4">
    <source>
        <dbReference type="Pfam" id="PF01212"/>
    </source>
</evidence>
<dbReference type="GO" id="GO:0016829">
    <property type="term" value="F:lyase activity"/>
    <property type="evidence" value="ECO:0007669"/>
    <property type="project" value="InterPro"/>
</dbReference>
<evidence type="ECO:0000313" key="6">
    <source>
        <dbReference type="Proteomes" id="UP000515860"/>
    </source>
</evidence>
<evidence type="ECO:0000256" key="3">
    <source>
        <dbReference type="ARBA" id="ARBA00022898"/>
    </source>
</evidence>
<proteinExistence type="inferred from homology"/>
<dbReference type="InterPro" id="IPR015421">
    <property type="entry name" value="PyrdxlP-dep_Trfase_major"/>
</dbReference>
<gene>
    <name evidence="5" type="ORF">H9Q79_11070</name>
</gene>
<evidence type="ECO:0000256" key="2">
    <source>
        <dbReference type="ARBA" id="ARBA00006966"/>
    </source>
</evidence>
<reference evidence="5 6" key="1">
    <citation type="submission" date="2020-08" db="EMBL/GenBank/DDBJ databases">
        <authorList>
            <person name="Liu C."/>
            <person name="Sun Q."/>
        </authorList>
    </citation>
    <scope>NUCLEOTIDE SEQUENCE [LARGE SCALE GENOMIC DNA]</scope>
    <source>
        <strain evidence="5 6">NSJ-29</strain>
    </source>
</reference>
<dbReference type="PANTHER" id="PTHR48097">
    <property type="entry name" value="L-THREONINE ALDOLASE-RELATED"/>
    <property type="match status" value="1"/>
</dbReference>
<evidence type="ECO:0000313" key="5">
    <source>
        <dbReference type="EMBL" id="QNM07474.1"/>
    </source>
</evidence>
<organism evidence="5 6">
    <name type="scientific">Wansuia hejianensis</name>
    <dbReference type="NCBI Taxonomy" id="2763667"/>
    <lineage>
        <taxon>Bacteria</taxon>
        <taxon>Bacillati</taxon>
        <taxon>Bacillota</taxon>
        <taxon>Clostridia</taxon>
        <taxon>Lachnospirales</taxon>
        <taxon>Lachnospiraceae</taxon>
        <taxon>Wansuia</taxon>
    </lineage>
</organism>
<dbReference type="KEGG" id="whj:H9Q79_11070"/>
<keyword evidence="3" id="KW-0663">Pyridoxal phosphate</keyword>
<dbReference type="GO" id="GO:0008483">
    <property type="term" value="F:transaminase activity"/>
    <property type="evidence" value="ECO:0007669"/>
    <property type="project" value="UniProtKB-KW"/>
</dbReference>
<dbReference type="PANTHER" id="PTHR48097:SF5">
    <property type="entry name" value="LOW SPECIFICITY L-THREONINE ALDOLASE"/>
    <property type="match status" value="1"/>
</dbReference>
<dbReference type="InterPro" id="IPR015424">
    <property type="entry name" value="PyrdxlP-dep_Trfase"/>
</dbReference>
<dbReference type="Pfam" id="PF01212">
    <property type="entry name" value="Beta_elim_lyase"/>
    <property type="match status" value="1"/>
</dbReference>
<dbReference type="SUPFAM" id="SSF53383">
    <property type="entry name" value="PLP-dependent transferases"/>
    <property type="match status" value="1"/>
</dbReference>
<dbReference type="Proteomes" id="UP000515860">
    <property type="component" value="Chromosome"/>
</dbReference>
<comment type="cofactor">
    <cofactor evidence="1">
        <name>pyridoxal 5'-phosphate</name>
        <dbReference type="ChEBI" id="CHEBI:597326"/>
    </cofactor>
</comment>
<dbReference type="InterPro" id="IPR015422">
    <property type="entry name" value="PyrdxlP-dep_Trfase_small"/>
</dbReference>
<comment type="similarity">
    <text evidence="2">Belongs to the threonine aldolase family.</text>
</comment>
<keyword evidence="5" id="KW-0808">Transferase</keyword>